<dbReference type="AlphaFoldDB" id="A0A918BT17"/>
<dbReference type="PROSITE" id="PS50853">
    <property type="entry name" value="FN3"/>
    <property type="match status" value="2"/>
</dbReference>
<dbReference type="SMART" id="SM00758">
    <property type="entry name" value="PA14"/>
    <property type="match status" value="1"/>
</dbReference>
<dbReference type="PROSITE" id="PS51820">
    <property type="entry name" value="PA14"/>
    <property type="match status" value="1"/>
</dbReference>
<dbReference type="RefSeq" id="WP_268255983.1">
    <property type="nucleotide sequence ID" value="NZ_BMSX01000001.1"/>
</dbReference>
<feature type="domain" description="Fibronectin type-III" evidence="7">
    <location>
        <begin position="181"/>
        <end position="273"/>
    </location>
</feature>
<feature type="signal peptide" evidence="6">
    <location>
        <begin position="1"/>
        <end position="38"/>
    </location>
</feature>
<dbReference type="InterPro" id="IPR036116">
    <property type="entry name" value="FN3_sf"/>
</dbReference>
<evidence type="ECO:0000259" key="7">
    <source>
        <dbReference type="PROSITE" id="PS50853"/>
    </source>
</evidence>
<keyword evidence="10" id="KW-1185">Reference proteome</keyword>
<accession>A0A918BT17</accession>
<dbReference type="PANTHER" id="PTHR31321">
    <property type="entry name" value="ACYL-COA THIOESTER HYDROLASE YBHC-RELATED"/>
    <property type="match status" value="1"/>
</dbReference>
<reference evidence="9" key="2">
    <citation type="submission" date="2020-09" db="EMBL/GenBank/DDBJ databases">
        <authorList>
            <person name="Sun Q."/>
            <person name="Ohkuma M."/>
        </authorList>
    </citation>
    <scope>NUCLEOTIDE SEQUENCE</scope>
    <source>
        <strain evidence="9">JCM 4346</strain>
    </source>
</reference>
<reference evidence="9" key="1">
    <citation type="journal article" date="2014" name="Int. J. Syst. Evol. Microbiol.">
        <title>Complete genome sequence of Corynebacterium casei LMG S-19264T (=DSM 44701T), isolated from a smear-ripened cheese.</title>
        <authorList>
            <consortium name="US DOE Joint Genome Institute (JGI-PGF)"/>
            <person name="Walter F."/>
            <person name="Albersmeier A."/>
            <person name="Kalinowski J."/>
            <person name="Ruckert C."/>
        </authorList>
    </citation>
    <scope>NUCLEOTIDE SEQUENCE</scope>
    <source>
        <strain evidence="9">JCM 4346</strain>
    </source>
</reference>
<proteinExistence type="inferred from homology"/>
<dbReference type="GO" id="GO:0042545">
    <property type="term" value="P:cell wall modification"/>
    <property type="evidence" value="ECO:0007669"/>
    <property type="project" value="InterPro"/>
</dbReference>
<evidence type="ECO:0000256" key="2">
    <source>
        <dbReference type="ARBA" id="ARBA00022801"/>
    </source>
</evidence>
<keyword evidence="5" id="KW-0119">Carbohydrate metabolism</keyword>
<dbReference type="InterPro" id="IPR000070">
    <property type="entry name" value="Pectinesterase_cat"/>
</dbReference>
<dbReference type="GO" id="GO:0009279">
    <property type="term" value="C:cell outer membrane"/>
    <property type="evidence" value="ECO:0007669"/>
    <property type="project" value="TreeGrafter"/>
</dbReference>
<feature type="domain" description="PA14" evidence="8">
    <location>
        <begin position="42"/>
        <end position="181"/>
    </location>
</feature>
<dbReference type="InterPro" id="IPR012334">
    <property type="entry name" value="Pectin_lyas_fold"/>
</dbReference>
<dbReference type="PANTHER" id="PTHR31321:SF57">
    <property type="entry name" value="PECTINESTERASE 53-RELATED"/>
    <property type="match status" value="1"/>
</dbReference>
<dbReference type="Gene3D" id="2.160.20.10">
    <property type="entry name" value="Single-stranded right-handed beta-helix, Pectin lyase-like"/>
    <property type="match status" value="1"/>
</dbReference>
<name>A0A918BT17_9ACTN</name>
<keyword evidence="2" id="KW-0378">Hydrolase</keyword>
<evidence type="ECO:0000256" key="1">
    <source>
        <dbReference type="ARBA" id="ARBA00008891"/>
    </source>
</evidence>
<keyword evidence="5" id="KW-0624">Polysaccharide degradation</keyword>
<evidence type="ECO:0008006" key="11">
    <source>
        <dbReference type="Google" id="ProtNLM"/>
    </source>
</evidence>
<sequence length="785" mass="82667">MTEGSSAVPRRPILRTTAIATVLAAAASGAVFTLPAQAATSCASPVYTRQFFANTTFSGTPKQTGCDAAISENWGAKAPISSLPTNNFGVRWSVTRDFGSGGPFTFTAAAQDGIRVYVDGVRKVDLWKNVSTTVKKTVDLTIAPGKHTLRVDYVNWTGNANVGFTYTPRTSAAVDKVKPLTPTGLAVAYDTATGRAKLTWAANKEMDLAGYRVYRRDLATNVETLLATTTATTHTDATLPVTGAAYAYRVFAYDKAGNQSAGTAEKSVTTADRTAPALPYDLKVTDAADGNKLVWSGVEEAESYLVYRATAVDGTYVKIGSSTGTSFYDDTAAEKSTYFYAVASADAAGNVSAKTAPVTSTRADRTPPTVPAGLAATGTVDGIDLTWTANSDDTTAYQVWVRRPGSEDFVYLNTVQGATTYLDTAAEPGTGSQYLLRAVDDTGNLSGESEVAYALRPHKVQPVPGADAVVDAEGDGDHTSVQAALDALGAGTSANPVIIQVNPGTYKELVDVSKPYVQLIGAGDDPSETVITYDNAAGTPAAGGGTLGTQNSRTMYVRGSDFLARNLTVENSYDEAAGTYANEQAVALLTQADRLVFDNVRFLGNQDTLFLKSTTTTTPNRVYFTNSYVEGDVDFVCGYATAVFDKSTLKLLSRGDDKNNGYLAAPSTDASTQYGFLVTDSTLVSDAPANTFHLGRPWVTAFAGAKGSLVVRDSVLPAAVKAAPYTDWTSGGTAYSWKDSFFREYNNSGPGSVAAATADRPQLTAEEAAAFETADYLRGWTPPVG</sequence>
<dbReference type="EMBL" id="BMSX01000001">
    <property type="protein sequence ID" value="GGQ90539.1"/>
    <property type="molecule type" value="Genomic_DNA"/>
</dbReference>
<dbReference type="Pfam" id="PF07691">
    <property type="entry name" value="PA14"/>
    <property type="match status" value="1"/>
</dbReference>
<protein>
    <recommendedName>
        <fullName evidence="11">Pectinesterase</fullName>
    </recommendedName>
</protein>
<dbReference type="GO" id="GO:0016798">
    <property type="term" value="F:hydrolase activity, acting on glycosyl bonds"/>
    <property type="evidence" value="ECO:0007669"/>
    <property type="project" value="UniProtKB-KW"/>
</dbReference>
<evidence type="ECO:0000256" key="5">
    <source>
        <dbReference type="ARBA" id="ARBA00023326"/>
    </source>
</evidence>
<keyword evidence="3" id="KW-0063">Aspartyl esterase</keyword>
<keyword evidence="4" id="KW-0326">Glycosidase</keyword>
<dbReference type="Pfam" id="PF01095">
    <property type="entry name" value="Pectinesterase"/>
    <property type="match status" value="1"/>
</dbReference>
<evidence type="ECO:0000256" key="6">
    <source>
        <dbReference type="SAM" id="SignalP"/>
    </source>
</evidence>
<dbReference type="InterPro" id="IPR011050">
    <property type="entry name" value="Pectin_lyase_fold/virulence"/>
</dbReference>
<feature type="chain" id="PRO_5037955601" description="Pectinesterase" evidence="6">
    <location>
        <begin position="39"/>
        <end position="785"/>
    </location>
</feature>
<dbReference type="SUPFAM" id="SSF49265">
    <property type="entry name" value="Fibronectin type III"/>
    <property type="match status" value="2"/>
</dbReference>
<dbReference type="InterPro" id="IPR013783">
    <property type="entry name" value="Ig-like_fold"/>
</dbReference>
<gene>
    <name evidence="9" type="ORF">GCM10010251_00910</name>
</gene>
<dbReference type="SUPFAM" id="SSF51126">
    <property type="entry name" value="Pectin lyase-like"/>
    <property type="match status" value="1"/>
</dbReference>
<evidence type="ECO:0000256" key="3">
    <source>
        <dbReference type="ARBA" id="ARBA00023085"/>
    </source>
</evidence>
<comment type="caution">
    <text evidence="9">The sequence shown here is derived from an EMBL/GenBank/DDBJ whole genome shotgun (WGS) entry which is preliminary data.</text>
</comment>
<comment type="similarity">
    <text evidence="1">Belongs to the pectinesterase family.</text>
</comment>
<dbReference type="PROSITE" id="PS51318">
    <property type="entry name" value="TAT"/>
    <property type="match status" value="1"/>
</dbReference>
<dbReference type="Gene3D" id="2.60.40.10">
    <property type="entry name" value="Immunoglobulins"/>
    <property type="match status" value="3"/>
</dbReference>
<dbReference type="InterPro" id="IPR037524">
    <property type="entry name" value="PA14/GLEYA"/>
</dbReference>
<evidence type="ECO:0000313" key="9">
    <source>
        <dbReference type="EMBL" id="GGQ90539.1"/>
    </source>
</evidence>
<organism evidence="9 10">
    <name type="scientific">Streptomyces aurantiogriseus</name>
    <dbReference type="NCBI Taxonomy" id="66870"/>
    <lineage>
        <taxon>Bacteria</taxon>
        <taxon>Bacillati</taxon>
        <taxon>Actinomycetota</taxon>
        <taxon>Actinomycetes</taxon>
        <taxon>Kitasatosporales</taxon>
        <taxon>Streptomycetaceae</taxon>
        <taxon>Streptomyces</taxon>
    </lineage>
</organism>
<dbReference type="GO" id="GO:0000272">
    <property type="term" value="P:polysaccharide catabolic process"/>
    <property type="evidence" value="ECO:0007669"/>
    <property type="project" value="UniProtKB-KW"/>
</dbReference>
<dbReference type="SUPFAM" id="SSF56988">
    <property type="entry name" value="Anthrax protective antigen"/>
    <property type="match status" value="1"/>
</dbReference>
<evidence type="ECO:0000256" key="4">
    <source>
        <dbReference type="ARBA" id="ARBA00023295"/>
    </source>
</evidence>
<dbReference type="GO" id="GO:0030599">
    <property type="term" value="F:pectinesterase activity"/>
    <property type="evidence" value="ECO:0007669"/>
    <property type="project" value="InterPro"/>
</dbReference>
<evidence type="ECO:0000259" key="8">
    <source>
        <dbReference type="PROSITE" id="PS51820"/>
    </source>
</evidence>
<feature type="domain" description="Fibronectin type-III" evidence="7">
    <location>
        <begin position="367"/>
        <end position="463"/>
    </location>
</feature>
<dbReference type="InterPro" id="IPR003961">
    <property type="entry name" value="FN3_dom"/>
</dbReference>
<dbReference type="Proteomes" id="UP000658320">
    <property type="component" value="Unassembled WGS sequence"/>
</dbReference>
<dbReference type="InterPro" id="IPR006311">
    <property type="entry name" value="TAT_signal"/>
</dbReference>
<keyword evidence="6" id="KW-0732">Signal</keyword>
<dbReference type="InterPro" id="IPR011658">
    <property type="entry name" value="PA14_dom"/>
</dbReference>
<evidence type="ECO:0000313" key="10">
    <source>
        <dbReference type="Proteomes" id="UP000658320"/>
    </source>
</evidence>